<name>A0ABV0VWW7_9TELE</name>
<sequence length="139" mass="16277">MPEEDHQWVSTALFRVCAKGKLELQDHLQLWYFPPQPQHRPGFLPIPYCCGCRTGCGRFDSFAPTKPVSRPLSSGGLHRRVRQVLDTDRFYNLVTETLICSKCRWSYLSWNREILEQLDTVHRSEFRVILTCRYVAAFV</sequence>
<evidence type="ECO:0000313" key="2">
    <source>
        <dbReference type="EMBL" id="MEQ2261730.1"/>
    </source>
</evidence>
<dbReference type="PANTHER" id="PTHR24401">
    <property type="entry name" value="SI:CH211-243P7.3-RELATED"/>
    <property type="match status" value="1"/>
</dbReference>
<feature type="domain" description="DUF6729" evidence="1">
    <location>
        <begin position="69"/>
        <end position="135"/>
    </location>
</feature>
<dbReference type="InterPro" id="IPR046616">
    <property type="entry name" value="DUF6729"/>
</dbReference>
<gene>
    <name evidence="2" type="ORF">XENORESO_014872</name>
</gene>
<feature type="domain" description="DUF6729" evidence="1">
    <location>
        <begin position="1"/>
        <end position="39"/>
    </location>
</feature>
<reference evidence="2 3" key="1">
    <citation type="submission" date="2021-06" db="EMBL/GenBank/DDBJ databases">
        <authorList>
            <person name="Palmer J.M."/>
        </authorList>
    </citation>
    <scope>NUCLEOTIDE SEQUENCE [LARGE SCALE GENOMIC DNA]</scope>
    <source>
        <strain evidence="2 3">XR_2019</strain>
        <tissue evidence="2">Muscle</tissue>
    </source>
</reference>
<organism evidence="2 3">
    <name type="scientific">Xenotaenia resolanae</name>
    <dbReference type="NCBI Taxonomy" id="208358"/>
    <lineage>
        <taxon>Eukaryota</taxon>
        <taxon>Metazoa</taxon>
        <taxon>Chordata</taxon>
        <taxon>Craniata</taxon>
        <taxon>Vertebrata</taxon>
        <taxon>Euteleostomi</taxon>
        <taxon>Actinopterygii</taxon>
        <taxon>Neopterygii</taxon>
        <taxon>Teleostei</taxon>
        <taxon>Neoteleostei</taxon>
        <taxon>Acanthomorphata</taxon>
        <taxon>Ovalentaria</taxon>
        <taxon>Atherinomorphae</taxon>
        <taxon>Cyprinodontiformes</taxon>
        <taxon>Goodeidae</taxon>
        <taxon>Xenotaenia</taxon>
    </lineage>
</organism>
<proteinExistence type="predicted"/>
<dbReference type="EMBL" id="JAHRIM010014744">
    <property type="protein sequence ID" value="MEQ2261730.1"/>
    <property type="molecule type" value="Genomic_DNA"/>
</dbReference>
<keyword evidence="3" id="KW-1185">Reference proteome</keyword>
<accession>A0ABV0VWW7</accession>
<protein>
    <recommendedName>
        <fullName evidence="1">DUF6729 domain-containing protein</fullName>
    </recommendedName>
</protein>
<dbReference type="Pfam" id="PF20499">
    <property type="entry name" value="DUF6729"/>
    <property type="match status" value="2"/>
</dbReference>
<dbReference type="Proteomes" id="UP001444071">
    <property type="component" value="Unassembled WGS sequence"/>
</dbReference>
<comment type="caution">
    <text evidence="2">The sequence shown here is derived from an EMBL/GenBank/DDBJ whole genome shotgun (WGS) entry which is preliminary data.</text>
</comment>
<dbReference type="PANTHER" id="PTHR24401:SF29">
    <property type="entry name" value="SI:CH211-243P7.3-RELATED"/>
    <property type="match status" value="1"/>
</dbReference>
<evidence type="ECO:0000313" key="3">
    <source>
        <dbReference type="Proteomes" id="UP001444071"/>
    </source>
</evidence>
<evidence type="ECO:0000259" key="1">
    <source>
        <dbReference type="Pfam" id="PF20499"/>
    </source>
</evidence>